<dbReference type="eggNOG" id="KOG2687">
    <property type="taxonomic scope" value="Eukaryota"/>
</dbReference>
<evidence type="ECO:0000256" key="3">
    <source>
        <dbReference type="ARBA" id="ARBA00022989"/>
    </source>
</evidence>
<keyword evidence="2" id="KW-0812">Transmembrane</keyword>
<name>F4RZP4_MELLP</name>
<reference evidence="8" key="1">
    <citation type="journal article" date="2011" name="Proc. Natl. Acad. Sci. U.S.A.">
        <title>Obligate biotrophy features unraveled by the genomic analysis of rust fungi.</title>
        <authorList>
            <person name="Duplessis S."/>
            <person name="Cuomo C.A."/>
            <person name="Lin Y.-C."/>
            <person name="Aerts A."/>
            <person name="Tisserant E."/>
            <person name="Veneault-Fourrey C."/>
            <person name="Joly D.L."/>
            <person name="Hacquard S."/>
            <person name="Amselem J."/>
            <person name="Cantarel B.L."/>
            <person name="Chiu R."/>
            <person name="Coutinho P.M."/>
            <person name="Feau N."/>
            <person name="Field M."/>
            <person name="Frey P."/>
            <person name="Gelhaye E."/>
            <person name="Goldberg J."/>
            <person name="Grabherr M.G."/>
            <person name="Kodira C.D."/>
            <person name="Kohler A."/>
            <person name="Kuees U."/>
            <person name="Lindquist E.A."/>
            <person name="Lucas S.M."/>
            <person name="Mago R."/>
            <person name="Mauceli E."/>
            <person name="Morin E."/>
            <person name="Murat C."/>
            <person name="Pangilinan J.L."/>
            <person name="Park R."/>
            <person name="Pearson M."/>
            <person name="Quesneville H."/>
            <person name="Rouhier N."/>
            <person name="Sakthikumar S."/>
            <person name="Salamov A.A."/>
            <person name="Schmutz J."/>
            <person name="Selles B."/>
            <person name="Shapiro H."/>
            <person name="Tanguay P."/>
            <person name="Tuskan G.A."/>
            <person name="Henrissat B."/>
            <person name="Van de Peer Y."/>
            <person name="Rouze P."/>
            <person name="Ellis J.G."/>
            <person name="Dodds P.N."/>
            <person name="Schein J.E."/>
            <person name="Zhong S."/>
            <person name="Hamelin R.C."/>
            <person name="Grigoriev I.V."/>
            <person name="Szabo L.J."/>
            <person name="Martin F."/>
        </authorList>
    </citation>
    <scope>NUCLEOTIDE SEQUENCE [LARGE SCALE GENOMIC DNA]</scope>
    <source>
        <strain evidence="8">98AG31 / pathotype 3-4-7</strain>
    </source>
</reference>
<keyword evidence="4" id="KW-0472">Membrane</keyword>
<evidence type="ECO:0000256" key="4">
    <source>
        <dbReference type="ARBA" id="ARBA00023136"/>
    </source>
</evidence>
<dbReference type="VEuPathDB" id="FungiDB:MELLADRAFT_91615"/>
<gene>
    <name evidence="7" type="ORF">MELLADRAFT_91615</name>
</gene>
<feature type="region of interest" description="Disordered" evidence="5">
    <location>
        <begin position="1"/>
        <end position="22"/>
    </location>
</feature>
<evidence type="ECO:0000259" key="6">
    <source>
        <dbReference type="PROSITE" id="PS51469"/>
    </source>
</evidence>
<dbReference type="RefSeq" id="XP_007414687.1">
    <property type="nucleotide sequence ID" value="XM_007414625.1"/>
</dbReference>
<sequence length="380" mass="41894">MSTSEMRHKMPPPEKGNPHSFGRRAGFRVRAAVDQLSRHAPAMHVLLLILLSITTCGRTHFLEQRLKKVEGDLFDMRVQLVQPCTSLSASWEGLKYKQRGTFNDPDAVNIAESLHPSIISPAFVKKNLHHVDEGAADTRFEDVHAGTDGVQVWPEDLIGDVEKGLQTTTQEDPNQVQTGLRTSYMAREAFKQCIKDRDGPRDFAFMHTGGYVIQSLTSKSYIASKSWRRHLPWSKTSRSSKYTNTKTPGTALSGDGSAGNCWAFVGSVGQLGIGLSSTIDITALSIEHIGAQLAQNDITSAPREFELWGVSDDGDAVASTTPLFQGVYNISSPSSTLQTFELNKSHKFAYSKVLFRVTSNHGNPGFTCIYRVRIHGQSIL</sequence>
<dbReference type="Pfam" id="PF07738">
    <property type="entry name" value="Sad1_UNC"/>
    <property type="match status" value="1"/>
</dbReference>
<evidence type="ECO:0000313" key="7">
    <source>
        <dbReference type="EMBL" id="EGG02150.1"/>
    </source>
</evidence>
<dbReference type="GeneID" id="18935978"/>
<dbReference type="GO" id="GO:0034993">
    <property type="term" value="C:meiotic nuclear membrane microtubule tethering complex"/>
    <property type="evidence" value="ECO:0007669"/>
    <property type="project" value="TreeGrafter"/>
</dbReference>
<evidence type="ECO:0000256" key="2">
    <source>
        <dbReference type="ARBA" id="ARBA00022692"/>
    </source>
</evidence>
<dbReference type="EMBL" id="GL883133">
    <property type="protein sequence ID" value="EGG02150.1"/>
    <property type="molecule type" value="Genomic_DNA"/>
</dbReference>
<dbReference type="HOGENOM" id="CLU_061611_0_0_1"/>
<evidence type="ECO:0000256" key="1">
    <source>
        <dbReference type="ARBA" id="ARBA00004370"/>
    </source>
</evidence>
<feature type="compositionally biased region" description="Basic and acidic residues" evidence="5">
    <location>
        <begin position="1"/>
        <end position="12"/>
    </location>
</feature>
<dbReference type="InParanoid" id="F4RZP4"/>
<evidence type="ECO:0000313" key="8">
    <source>
        <dbReference type="Proteomes" id="UP000001072"/>
    </source>
</evidence>
<feature type="domain" description="SUN" evidence="6">
    <location>
        <begin position="209"/>
        <end position="379"/>
    </location>
</feature>
<accession>F4RZP4</accession>
<dbReference type="KEGG" id="mlr:MELLADRAFT_91615"/>
<keyword evidence="8" id="KW-1185">Reference proteome</keyword>
<dbReference type="InterPro" id="IPR045119">
    <property type="entry name" value="SUN1-5"/>
</dbReference>
<dbReference type="PANTHER" id="PTHR12911">
    <property type="entry name" value="SAD1/UNC-84-LIKE PROTEIN-RELATED"/>
    <property type="match status" value="1"/>
</dbReference>
<protein>
    <recommendedName>
        <fullName evidence="6">SUN domain-containing protein</fullName>
    </recommendedName>
</protein>
<dbReference type="InterPro" id="IPR012919">
    <property type="entry name" value="SUN_dom"/>
</dbReference>
<dbReference type="AlphaFoldDB" id="F4RZP4"/>
<evidence type="ECO:0000256" key="5">
    <source>
        <dbReference type="SAM" id="MobiDB-lite"/>
    </source>
</evidence>
<dbReference type="Gene3D" id="2.60.120.260">
    <property type="entry name" value="Galactose-binding domain-like"/>
    <property type="match status" value="1"/>
</dbReference>
<dbReference type="Proteomes" id="UP000001072">
    <property type="component" value="Unassembled WGS sequence"/>
</dbReference>
<dbReference type="GO" id="GO:0043495">
    <property type="term" value="F:protein-membrane adaptor activity"/>
    <property type="evidence" value="ECO:0007669"/>
    <property type="project" value="TreeGrafter"/>
</dbReference>
<dbReference type="OrthoDB" id="342281at2759"/>
<organism evidence="8">
    <name type="scientific">Melampsora larici-populina (strain 98AG31 / pathotype 3-4-7)</name>
    <name type="common">Poplar leaf rust fungus</name>
    <dbReference type="NCBI Taxonomy" id="747676"/>
    <lineage>
        <taxon>Eukaryota</taxon>
        <taxon>Fungi</taxon>
        <taxon>Dikarya</taxon>
        <taxon>Basidiomycota</taxon>
        <taxon>Pucciniomycotina</taxon>
        <taxon>Pucciniomycetes</taxon>
        <taxon>Pucciniales</taxon>
        <taxon>Melampsoraceae</taxon>
        <taxon>Melampsora</taxon>
    </lineage>
</organism>
<dbReference type="PANTHER" id="PTHR12911:SF8">
    <property type="entry name" value="KLAROID PROTEIN-RELATED"/>
    <property type="match status" value="1"/>
</dbReference>
<keyword evidence="3" id="KW-1133">Transmembrane helix</keyword>
<dbReference type="PROSITE" id="PS51469">
    <property type="entry name" value="SUN"/>
    <property type="match status" value="1"/>
</dbReference>
<proteinExistence type="predicted"/>
<comment type="subcellular location">
    <subcellularLocation>
        <location evidence="1">Membrane</location>
    </subcellularLocation>
</comment>